<proteinExistence type="predicted"/>
<sequence length="330" mass="37000">MPRLHQTRPNFYCSPAGQTWTPYPAWTPQTPVGPFPSPFTTPRSQYHTYIPAYYLPTPVPRPAPSKQSPYVTPIPGLHPCLPDATESFVVSPVWPPEQCEPVPEPFISYIPVPAFHQPQPKSIPMPFEPGTFPPQPEGSHVPVRLQKNLVFNPLNMDDPTLYWDIVHPPSHARVIAGRRIFLPVPFGEKAAVTVDGAATRILITTDTPYLKYWMEERWGPLIVSRSGGITVRDVLEELHLYFQEPLTAAEVDDIERDDATNAGNLQNALNIRVKDSYEALHVIAAHEGFKRSDALGCLRRFQGLRAVVFQDGTWKLYLGLLPGPVSDFNV</sequence>
<reference evidence="2 3" key="1">
    <citation type="journal article" date="2019" name="Nat. Ecol. Evol.">
        <title>Megaphylogeny resolves global patterns of mushroom evolution.</title>
        <authorList>
            <person name="Varga T."/>
            <person name="Krizsan K."/>
            <person name="Foldi C."/>
            <person name="Dima B."/>
            <person name="Sanchez-Garcia M."/>
            <person name="Sanchez-Ramirez S."/>
            <person name="Szollosi G.J."/>
            <person name="Szarkandi J.G."/>
            <person name="Papp V."/>
            <person name="Albert L."/>
            <person name="Andreopoulos W."/>
            <person name="Angelini C."/>
            <person name="Antonin V."/>
            <person name="Barry K.W."/>
            <person name="Bougher N.L."/>
            <person name="Buchanan P."/>
            <person name="Buyck B."/>
            <person name="Bense V."/>
            <person name="Catcheside P."/>
            <person name="Chovatia M."/>
            <person name="Cooper J."/>
            <person name="Damon W."/>
            <person name="Desjardin D."/>
            <person name="Finy P."/>
            <person name="Geml J."/>
            <person name="Haridas S."/>
            <person name="Hughes K."/>
            <person name="Justo A."/>
            <person name="Karasinski D."/>
            <person name="Kautmanova I."/>
            <person name="Kiss B."/>
            <person name="Kocsube S."/>
            <person name="Kotiranta H."/>
            <person name="LaButti K.M."/>
            <person name="Lechner B.E."/>
            <person name="Liimatainen K."/>
            <person name="Lipzen A."/>
            <person name="Lukacs Z."/>
            <person name="Mihaltcheva S."/>
            <person name="Morgado L.N."/>
            <person name="Niskanen T."/>
            <person name="Noordeloos M.E."/>
            <person name="Ohm R.A."/>
            <person name="Ortiz-Santana B."/>
            <person name="Ovrebo C."/>
            <person name="Racz N."/>
            <person name="Riley R."/>
            <person name="Savchenko A."/>
            <person name="Shiryaev A."/>
            <person name="Soop K."/>
            <person name="Spirin V."/>
            <person name="Szebenyi C."/>
            <person name="Tomsovsky M."/>
            <person name="Tulloss R.E."/>
            <person name="Uehling J."/>
            <person name="Grigoriev I.V."/>
            <person name="Vagvolgyi C."/>
            <person name="Papp T."/>
            <person name="Martin F.M."/>
            <person name="Miettinen O."/>
            <person name="Hibbett D.S."/>
            <person name="Nagy L.G."/>
        </authorList>
    </citation>
    <scope>NUCLEOTIDE SEQUENCE [LARGE SCALE GENOMIC DNA]</scope>
    <source>
        <strain evidence="2 3">CBS 121175</strain>
    </source>
</reference>
<dbReference type="AlphaFoldDB" id="A0A5C3LBQ1"/>
<protein>
    <recommendedName>
        <fullName evidence="1">DUF6699 domain-containing protein</fullName>
    </recommendedName>
</protein>
<organism evidence="2 3">
    <name type="scientific">Coprinopsis marcescibilis</name>
    <name type="common">Agaric fungus</name>
    <name type="synonym">Psathyrella marcescibilis</name>
    <dbReference type="NCBI Taxonomy" id="230819"/>
    <lineage>
        <taxon>Eukaryota</taxon>
        <taxon>Fungi</taxon>
        <taxon>Dikarya</taxon>
        <taxon>Basidiomycota</taxon>
        <taxon>Agaricomycotina</taxon>
        <taxon>Agaricomycetes</taxon>
        <taxon>Agaricomycetidae</taxon>
        <taxon>Agaricales</taxon>
        <taxon>Agaricineae</taxon>
        <taxon>Psathyrellaceae</taxon>
        <taxon>Coprinopsis</taxon>
    </lineage>
</organism>
<dbReference type="Proteomes" id="UP000307440">
    <property type="component" value="Unassembled WGS sequence"/>
</dbReference>
<evidence type="ECO:0000259" key="1">
    <source>
        <dbReference type="Pfam" id="PF20415"/>
    </source>
</evidence>
<dbReference type="Pfam" id="PF20415">
    <property type="entry name" value="DUF6699"/>
    <property type="match status" value="1"/>
</dbReference>
<accession>A0A5C3LBQ1</accession>
<evidence type="ECO:0000313" key="3">
    <source>
        <dbReference type="Proteomes" id="UP000307440"/>
    </source>
</evidence>
<name>A0A5C3LBQ1_COPMA</name>
<dbReference type="STRING" id="230819.A0A5C3LBQ1"/>
<evidence type="ECO:0000313" key="2">
    <source>
        <dbReference type="EMBL" id="TFK30022.1"/>
    </source>
</evidence>
<keyword evidence="3" id="KW-1185">Reference proteome</keyword>
<gene>
    <name evidence="2" type="ORF">FA15DRAFT_663343</name>
</gene>
<dbReference type="InterPro" id="IPR046522">
    <property type="entry name" value="DUF6699"/>
</dbReference>
<dbReference type="EMBL" id="ML210147">
    <property type="protein sequence ID" value="TFK30022.1"/>
    <property type="molecule type" value="Genomic_DNA"/>
</dbReference>
<feature type="domain" description="DUF6699" evidence="1">
    <location>
        <begin position="161"/>
        <end position="305"/>
    </location>
</feature>
<dbReference type="OrthoDB" id="3241567at2759"/>